<evidence type="ECO:0000256" key="1">
    <source>
        <dbReference type="SAM" id="MobiDB-lite"/>
    </source>
</evidence>
<dbReference type="AlphaFoldDB" id="A0A6D2L6T8"/>
<organism evidence="2 3">
    <name type="scientific">Microthlaspi erraticum</name>
    <dbReference type="NCBI Taxonomy" id="1685480"/>
    <lineage>
        <taxon>Eukaryota</taxon>
        <taxon>Viridiplantae</taxon>
        <taxon>Streptophyta</taxon>
        <taxon>Embryophyta</taxon>
        <taxon>Tracheophyta</taxon>
        <taxon>Spermatophyta</taxon>
        <taxon>Magnoliopsida</taxon>
        <taxon>eudicotyledons</taxon>
        <taxon>Gunneridae</taxon>
        <taxon>Pentapetalae</taxon>
        <taxon>rosids</taxon>
        <taxon>malvids</taxon>
        <taxon>Brassicales</taxon>
        <taxon>Brassicaceae</taxon>
        <taxon>Coluteocarpeae</taxon>
        <taxon>Microthlaspi</taxon>
    </lineage>
</organism>
<keyword evidence="3" id="KW-1185">Reference proteome</keyword>
<name>A0A6D2L6T8_9BRAS</name>
<sequence>MTSPSDHGILSPPLKKAPTESKNCPILASIEAILRFLIHAVFVFVSALLKAEWTCPPSSGEEKNIYSLKVEAINKTPIVLDLPTFML</sequence>
<evidence type="ECO:0000313" key="2">
    <source>
        <dbReference type="EMBL" id="CAA7060556.1"/>
    </source>
</evidence>
<reference evidence="2" key="1">
    <citation type="submission" date="2020-01" db="EMBL/GenBank/DDBJ databases">
        <authorList>
            <person name="Mishra B."/>
        </authorList>
    </citation>
    <scope>NUCLEOTIDE SEQUENCE [LARGE SCALE GENOMIC DNA]</scope>
</reference>
<gene>
    <name evidence="2" type="ORF">MERR_LOCUS47792</name>
</gene>
<protein>
    <submittedName>
        <fullName evidence="2">Uncharacterized protein</fullName>
    </submittedName>
</protein>
<evidence type="ECO:0000313" key="3">
    <source>
        <dbReference type="Proteomes" id="UP000467841"/>
    </source>
</evidence>
<dbReference type="EMBL" id="CACVBM020001829">
    <property type="protein sequence ID" value="CAA7060556.1"/>
    <property type="molecule type" value="Genomic_DNA"/>
</dbReference>
<comment type="caution">
    <text evidence="2">The sequence shown here is derived from an EMBL/GenBank/DDBJ whole genome shotgun (WGS) entry which is preliminary data.</text>
</comment>
<dbReference type="Proteomes" id="UP000467841">
    <property type="component" value="Unassembled WGS sequence"/>
</dbReference>
<proteinExistence type="predicted"/>
<feature type="region of interest" description="Disordered" evidence="1">
    <location>
        <begin position="1"/>
        <end position="20"/>
    </location>
</feature>
<accession>A0A6D2L6T8</accession>